<evidence type="ECO:0000313" key="6">
    <source>
        <dbReference type="Proteomes" id="UP000789390"/>
    </source>
</evidence>
<dbReference type="PANTHER" id="PTHR22803">
    <property type="entry name" value="MANNOSE, PHOSPHOLIPASE, LECTIN RECEPTOR RELATED"/>
    <property type="match status" value="1"/>
</dbReference>
<name>A0A8J2RXW7_9CRUS</name>
<feature type="compositionally biased region" description="Low complexity" evidence="2">
    <location>
        <begin position="185"/>
        <end position="214"/>
    </location>
</feature>
<keyword evidence="6" id="KW-1185">Reference proteome</keyword>
<reference evidence="5" key="1">
    <citation type="submission" date="2021-11" db="EMBL/GenBank/DDBJ databases">
        <authorList>
            <person name="Schell T."/>
        </authorList>
    </citation>
    <scope>NUCLEOTIDE SEQUENCE</scope>
    <source>
        <strain evidence="5">M5</strain>
    </source>
</reference>
<dbReference type="OrthoDB" id="7357196at2759"/>
<dbReference type="AlphaFoldDB" id="A0A8J2RXW7"/>
<keyword evidence="3" id="KW-0732">Signal</keyword>
<dbReference type="Proteomes" id="UP000789390">
    <property type="component" value="Unassembled WGS sequence"/>
</dbReference>
<feature type="signal peptide" evidence="3">
    <location>
        <begin position="1"/>
        <end position="20"/>
    </location>
</feature>
<gene>
    <name evidence="5" type="ORF">DGAL_LOCUS13890</name>
</gene>
<evidence type="ECO:0000259" key="4">
    <source>
        <dbReference type="PROSITE" id="PS50041"/>
    </source>
</evidence>
<dbReference type="EMBL" id="CAKKLH010000302">
    <property type="protein sequence ID" value="CAH0110326.1"/>
    <property type="molecule type" value="Genomic_DNA"/>
</dbReference>
<feature type="compositionally biased region" description="Polar residues" evidence="2">
    <location>
        <begin position="94"/>
        <end position="106"/>
    </location>
</feature>
<feature type="region of interest" description="Disordered" evidence="2">
    <location>
        <begin position="179"/>
        <end position="214"/>
    </location>
</feature>
<feature type="region of interest" description="Disordered" evidence="2">
    <location>
        <begin position="89"/>
        <end position="109"/>
    </location>
</feature>
<dbReference type="SUPFAM" id="SSF56436">
    <property type="entry name" value="C-type lectin-like"/>
    <property type="match status" value="1"/>
</dbReference>
<dbReference type="InterPro" id="IPR018378">
    <property type="entry name" value="C-type_lectin_CS"/>
</dbReference>
<dbReference type="CDD" id="cd00037">
    <property type="entry name" value="CLECT"/>
    <property type="match status" value="1"/>
</dbReference>
<dbReference type="InterPro" id="IPR016186">
    <property type="entry name" value="C-type_lectin-like/link_sf"/>
</dbReference>
<dbReference type="PROSITE" id="PS00615">
    <property type="entry name" value="C_TYPE_LECTIN_1"/>
    <property type="match status" value="1"/>
</dbReference>
<evidence type="ECO:0000256" key="2">
    <source>
        <dbReference type="SAM" id="MobiDB-lite"/>
    </source>
</evidence>
<dbReference type="InterPro" id="IPR050111">
    <property type="entry name" value="C-type_lectin/snaclec_domain"/>
</dbReference>
<dbReference type="InterPro" id="IPR001304">
    <property type="entry name" value="C-type_lectin-like"/>
</dbReference>
<evidence type="ECO:0000256" key="1">
    <source>
        <dbReference type="ARBA" id="ARBA00023157"/>
    </source>
</evidence>
<sequence>MQSCILFSVFVAACLVLVSGNETAENEEIKYLLPTINNNDNPSETVVVVDSDEDLSFESSEKDEKTLLPILALKPLVIAGGLLAGNKFSKKKPSTQANRPSTQVNQPAAPLPENNILVSISNDEQAQIIEEEARKLLLPLLALKPLLFASLVAGSKLPAITIPSIPSIPKPGIGFTITKHESAKNPTETTSTTPTTTTTSTQTPPSNSTSIPPTNNSCPSLNGFPCFRLPSGCVCLISTQKPWVDAFNYCSANGRKLVSIQTVAKQLEIKTYLSSVIGKEKDDIFQFVGFWTSGIYALTAYTWASIPQYFSYTNWIAGQPDNTNLPRATCIRAVPAENYQWDDIDCGQFLPFVCE</sequence>
<keyword evidence="1" id="KW-1015">Disulfide bond</keyword>
<proteinExistence type="predicted"/>
<dbReference type="InterPro" id="IPR016187">
    <property type="entry name" value="CTDL_fold"/>
</dbReference>
<comment type="caution">
    <text evidence="5">The sequence shown here is derived from an EMBL/GenBank/DDBJ whole genome shotgun (WGS) entry which is preliminary data.</text>
</comment>
<organism evidence="5 6">
    <name type="scientific">Daphnia galeata</name>
    <dbReference type="NCBI Taxonomy" id="27404"/>
    <lineage>
        <taxon>Eukaryota</taxon>
        <taxon>Metazoa</taxon>
        <taxon>Ecdysozoa</taxon>
        <taxon>Arthropoda</taxon>
        <taxon>Crustacea</taxon>
        <taxon>Branchiopoda</taxon>
        <taxon>Diplostraca</taxon>
        <taxon>Cladocera</taxon>
        <taxon>Anomopoda</taxon>
        <taxon>Daphniidae</taxon>
        <taxon>Daphnia</taxon>
    </lineage>
</organism>
<accession>A0A8J2RXW7</accession>
<feature type="chain" id="PRO_5035199928" description="C-type lectin domain-containing protein" evidence="3">
    <location>
        <begin position="21"/>
        <end position="355"/>
    </location>
</feature>
<dbReference type="PROSITE" id="PS50041">
    <property type="entry name" value="C_TYPE_LECTIN_2"/>
    <property type="match status" value="1"/>
</dbReference>
<protein>
    <recommendedName>
        <fullName evidence="4">C-type lectin domain-containing protein</fullName>
    </recommendedName>
</protein>
<dbReference type="SMART" id="SM00034">
    <property type="entry name" value="CLECT"/>
    <property type="match status" value="1"/>
</dbReference>
<dbReference type="Gene3D" id="3.10.100.10">
    <property type="entry name" value="Mannose-Binding Protein A, subunit A"/>
    <property type="match status" value="1"/>
</dbReference>
<dbReference type="Pfam" id="PF00059">
    <property type="entry name" value="Lectin_C"/>
    <property type="match status" value="1"/>
</dbReference>
<evidence type="ECO:0000313" key="5">
    <source>
        <dbReference type="EMBL" id="CAH0110326.1"/>
    </source>
</evidence>
<evidence type="ECO:0000256" key="3">
    <source>
        <dbReference type="SAM" id="SignalP"/>
    </source>
</evidence>
<feature type="domain" description="C-type lectin" evidence="4">
    <location>
        <begin position="229"/>
        <end position="355"/>
    </location>
</feature>